<dbReference type="EMBL" id="PZEV01000009">
    <property type="protein sequence ID" value="PTI51695.1"/>
    <property type="molecule type" value="Genomic_DNA"/>
</dbReference>
<dbReference type="PROSITE" id="PS51257">
    <property type="entry name" value="PROKAR_LIPOPROTEIN"/>
    <property type="match status" value="1"/>
</dbReference>
<dbReference type="Proteomes" id="UP000240717">
    <property type="component" value="Unassembled WGS sequence"/>
</dbReference>
<evidence type="ECO:0000313" key="2">
    <source>
        <dbReference type="Proteomes" id="UP000240717"/>
    </source>
</evidence>
<dbReference type="AlphaFoldDB" id="A0A2T4Q1S4"/>
<name>A0A2T4Q1S4_STAWA</name>
<proteinExistence type="predicted"/>
<dbReference type="RefSeq" id="WP_107532475.1">
    <property type="nucleotide sequence ID" value="NZ_PZEV01000009.1"/>
</dbReference>
<comment type="caution">
    <text evidence="1">The sequence shown here is derived from an EMBL/GenBank/DDBJ whole genome shotgun (WGS) entry which is preliminary data.</text>
</comment>
<gene>
    <name evidence="1" type="ORF">BU085_03980</name>
</gene>
<accession>A0A2T4Q1S4</accession>
<protein>
    <recommendedName>
        <fullName evidence="3">Lipoprotein</fullName>
    </recommendedName>
</protein>
<organism evidence="1 2">
    <name type="scientific">Staphylococcus warneri</name>
    <dbReference type="NCBI Taxonomy" id="1292"/>
    <lineage>
        <taxon>Bacteria</taxon>
        <taxon>Bacillati</taxon>
        <taxon>Bacillota</taxon>
        <taxon>Bacilli</taxon>
        <taxon>Bacillales</taxon>
        <taxon>Staphylococcaceae</taxon>
        <taxon>Staphylococcus</taxon>
    </lineage>
</organism>
<reference evidence="1 2" key="1">
    <citation type="journal article" date="2016" name="Front. Microbiol.">
        <title>Comprehensive Phylogenetic Analysis of Bovine Non-aureus Staphylococci Species Based on Whole-Genome Sequencing.</title>
        <authorList>
            <person name="Naushad S."/>
            <person name="Barkema H.W."/>
            <person name="Luby C."/>
            <person name="Condas L.A."/>
            <person name="Nobrega D.B."/>
            <person name="Carson D.A."/>
            <person name="De Buck J."/>
        </authorList>
    </citation>
    <scope>NUCLEOTIDE SEQUENCE [LARGE SCALE GENOMIC DNA]</scope>
    <source>
        <strain evidence="1 2">SNUC 2993</strain>
    </source>
</reference>
<sequence length="104" mass="11905">MKKIMAITLTTLFILTACSNQIYGKYKVEDNGGTIEIKKNNKVEVSNENEKEVLHGKINKDDKIITLYYENHPMKIDYKLEDDTLKLKLKAGSDEEVAKAKKVK</sequence>
<evidence type="ECO:0000313" key="1">
    <source>
        <dbReference type="EMBL" id="PTI51695.1"/>
    </source>
</evidence>
<evidence type="ECO:0008006" key="3">
    <source>
        <dbReference type="Google" id="ProtNLM"/>
    </source>
</evidence>